<proteinExistence type="predicted"/>
<keyword evidence="1" id="KW-0472">Membrane</keyword>
<feature type="transmembrane region" description="Helical" evidence="1">
    <location>
        <begin position="193"/>
        <end position="216"/>
    </location>
</feature>
<keyword evidence="1" id="KW-1133">Transmembrane helix</keyword>
<protein>
    <recommendedName>
        <fullName evidence="4">Serpentine receptor class gamma</fullName>
    </recommendedName>
</protein>
<dbReference type="Proteomes" id="UP000218231">
    <property type="component" value="Unassembled WGS sequence"/>
</dbReference>
<feature type="transmembrane region" description="Helical" evidence="1">
    <location>
        <begin position="46"/>
        <end position="71"/>
    </location>
</feature>
<dbReference type="PANTHER" id="PTHR22943:SF248">
    <property type="entry name" value="SEVEN TM RECEPTOR"/>
    <property type="match status" value="1"/>
</dbReference>
<keyword evidence="1" id="KW-0812">Transmembrane</keyword>
<evidence type="ECO:0008006" key="4">
    <source>
        <dbReference type="Google" id="ProtNLM"/>
    </source>
</evidence>
<dbReference type="STRING" id="2018661.A0A2A2LHG5"/>
<dbReference type="Pfam" id="PF10326">
    <property type="entry name" value="7TM_GPCR_Str"/>
    <property type="match status" value="2"/>
</dbReference>
<accession>A0A2A2LHG5</accession>
<feature type="transmembrane region" description="Helical" evidence="1">
    <location>
        <begin position="159"/>
        <end position="181"/>
    </location>
</feature>
<dbReference type="SUPFAM" id="SSF81321">
    <property type="entry name" value="Family A G protein-coupled receptor-like"/>
    <property type="match status" value="1"/>
</dbReference>
<evidence type="ECO:0000313" key="3">
    <source>
        <dbReference type="Proteomes" id="UP000218231"/>
    </source>
</evidence>
<organism evidence="2 3">
    <name type="scientific">Diploscapter pachys</name>
    <dbReference type="NCBI Taxonomy" id="2018661"/>
    <lineage>
        <taxon>Eukaryota</taxon>
        <taxon>Metazoa</taxon>
        <taxon>Ecdysozoa</taxon>
        <taxon>Nematoda</taxon>
        <taxon>Chromadorea</taxon>
        <taxon>Rhabditida</taxon>
        <taxon>Rhabditina</taxon>
        <taxon>Rhabditomorpha</taxon>
        <taxon>Rhabditoidea</taxon>
        <taxon>Rhabditidae</taxon>
        <taxon>Diploscapter</taxon>
    </lineage>
</organism>
<evidence type="ECO:0000313" key="2">
    <source>
        <dbReference type="EMBL" id="PAV85487.1"/>
    </source>
</evidence>
<dbReference type="AlphaFoldDB" id="A0A2A2LHG5"/>
<feature type="transmembrane region" description="Helical" evidence="1">
    <location>
        <begin position="83"/>
        <end position="102"/>
    </location>
</feature>
<reference evidence="2 3" key="1">
    <citation type="journal article" date="2017" name="Curr. Biol.">
        <title>Genome architecture and evolution of a unichromosomal asexual nematode.</title>
        <authorList>
            <person name="Fradin H."/>
            <person name="Zegar C."/>
            <person name="Gutwein M."/>
            <person name="Lucas J."/>
            <person name="Kovtun M."/>
            <person name="Corcoran D."/>
            <person name="Baugh L.R."/>
            <person name="Kiontke K."/>
            <person name="Gunsalus K."/>
            <person name="Fitch D.H."/>
            <person name="Piano F."/>
        </authorList>
    </citation>
    <scope>NUCLEOTIDE SEQUENCE [LARGE SCALE GENOMIC DNA]</scope>
    <source>
        <strain evidence="2">PF1309</strain>
    </source>
</reference>
<name>A0A2A2LHG5_9BILA</name>
<dbReference type="PANTHER" id="PTHR22943">
    <property type="entry name" value="7-TRANSMEMBRANE DOMAIN RECEPTOR C.ELEGANS"/>
    <property type="match status" value="1"/>
</dbReference>
<feature type="transmembrane region" description="Helical" evidence="1">
    <location>
        <begin position="222"/>
        <end position="242"/>
    </location>
</feature>
<evidence type="ECO:0000256" key="1">
    <source>
        <dbReference type="SAM" id="Phobius"/>
    </source>
</evidence>
<gene>
    <name evidence="2" type="ORF">WR25_21294</name>
</gene>
<keyword evidence="3" id="KW-1185">Reference proteome</keyword>
<sequence>MSNLPMNEAGNEIKGHEIFYILQMSLFDWGHTKGFFPTSFIRRTKYASAIGCLFPSAFAMSLVVIAVHFIYRHFAICRIQWLYWFNFPHCLIWVVIFIIYSINFWASVYFGYHADQPTIESLRVPLYHEYGIDVDDIDLMATMYFVTTPDGLIPRWKDLAVCINMLFLIAIVLTIIIFFCIKIQTALRNNITIVPIVTGFGPVSVFYFAPLVGWNLGKYTNLVSVIASFYPLCDPIIVLLMIGDYRRTIYRMITCQRVTRRASSTGNTSNQADLFLSKL</sequence>
<dbReference type="Gene3D" id="1.20.1070.10">
    <property type="entry name" value="Rhodopsin 7-helix transmembrane proteins"/>
    <property type="match status" value="1"/>
</dbReference>
<dbReference type="EMBL" id="LIAE01006764">
    <property type="protein sequence ID" value="PAV85487.1"/>
    <property type="molecule type" value="Genomic_DNA"/>
</dbReference>
<comment type="caution">
    <text evidence="2">The sequence shown here is derived from an EMBL/GenBank/DDBJ whole genome shotgun (WGS) entry which is preliminary data.</text>
</comment>
<dbReference type="InterPro" id="IPR019428">
    <property type="entry name" value="7TM_GPCR_serpentine_rcpt_Str"/>
</dbReference>